<evidence type="ECO:0000256" key="5">
    <source>
        <dbReference type="ARBA" id="ARBA00022777"/>
    </source>
</evidence>
<dbReference type="Pfam" id="PF08543">
    <property type="entry name" value="Phos_pyr_kin"/>
    <property type="match status" value="1"/>
</dbReference>
<dbReference type="AlphaFoldDB" id="A0A7C5DHC0"/>
<dbReference type="InterPro" id="IPR004399">
    <property type="entry name" value="HMP/HMP-P_kinase_dom"/>
</dbReference>
<keyword evidence="3 8" id="KW-0808">Transferase</keyword>
<keyword evidence="5 8" id="KW-0418">Kinase</keyword>
<proteinExistence type="predicted"/>
<evidence type="ECO:0000259" key="7">
    <source>
        <dbReference type="Pfam" id="PF08543"/>
    </source>
</evidence>
<dbReference type="InterPro" id="IPR013749">
    <property type="entry name" value="PM/HMP-P_kinase-1"/>
</dbReference>
<dbReference type="EC" id="2.7.1.49" evidence="2"/>
<dbReference type="EMBL" id="DRSQ01000029">
    <property type="protein sequence ID" value="HHE31295.1"/>
    <property type="molecule type" value="Genomic_DNA"/>
</dbReference>
<evidence type="ECO:0000256" key="2">
    <source>
        <dbReference type="ARBA" id="ARBA00012135"/>
    </source>
</evidence>
<keyword evidence="6" id="KW-0067">ATP-binding</keyword>
<keyword evidence="4" id="KW-0547">Nucleotide-binding</keyword>
<comment type="pathway">
    <text evidence="1">Cofactor biosynthesis; thiamine diphosphate biosynthesis.</text>
</comment>
<organism evidence="8">
    <name type="scientific">Chlorobaculum parvum</name>
    <dbReference type="NCBI Taxonomy" id="274539"/>
    <lineage>
        <taxon>Bacteria</taxon>
        <taxon>Pseudomonadati</taxon>
        <taxon>Chlorobiota</taxon>
        <taxon>Chlorobiia</taxon>
        <taxon>Chlorobiales</taxon>
        <taxon>Chlorobiaceae</taxon>
        <taxon>Chlorobaculum</taxon>
    </lineage>
</organism>
<dbReference type="GO" id="GO:0005524">
    <property type="term" value="F:ATP binding"/>
    <property type="evidence" value="ECO:0007669"/>
    <property type="project" value="UniProtKB-KW"/>
</dbReference>
<dbReference type="PANTHER" id="PTHR20858">
    <property type="entry name" value="PHOSPHOMETHYLPYRIMIDINE KINASE"/>
    <property type="match status" value="1"/>
</dbReference>
<dbReference type="Gene3D" id="3.40.1190.20">
    <property type="match status" value="1"/>
</dbReference>
<dbReference type="CDD" id="cd01169">
    <property type="entry name" value="HMPP_kinase"/>
    <property type="match status" value="1"/>
</dbReference>
<gene>
    <name evidence="8" type="primary">thiD</name>
    <name evidence="8" type="ORF">ENL07_01305</name>
</gene>
<dbReference type="FunFam" id="3.40.1190.20:FF:000003">
    <property type="entry name" value="Phosphomethylpyrimidine kinase ThiD"/>
    <property type="match status" value="1"/>
</dbReference>
<sequence>MSAPRNYTTVLTIAGSDGSGGAGIQADLKTIAAHGCYGLSVITAVTAQSTMGVADVHPIPPAFIARQFETIVSDIRIDAVKIGMLGPAENAEMVAKLIAGLDGVPVVLDTVLRSSSGAPLFSEDDTAAMKELFPLVSLITPNLPEAAALTSRKSIPGDRTEIERIARELQEKGARSVLVKGGHWEGEICHDCLLHNGEFHWFSNPKIATTNTHGTGCTLSSAIASGLASMQEMPKAVKRGIEYTRRALQAGADWKLGHGTGPLHHIPSQAENTID</sequence>
<evidence type="ECO:0000256" key="3">
    <source>
        <dbReference type="ARBA" id="ARBA00022679"/>
    </source>
</evidence>
<dbReference type="GO" id="GO:0005829">
    <property type="term" value="C:cytosol"/>
    <property type="evidence" value="ECO:0007669"/>
    <property type="project" value="TreeGrafter"/>
</dbReference>
<name>A0A7C5DHC0_9CHLB</name>
<dbReference type="GO" id="GO:0008972">
    <property type="term" value="F:phosphomethylpyrimidine kinase activity"/>
    <property type="evidence" value="ECO:0007669"/>
    <property type="project" value="InterPro"/>
</dbReference>
<dbReference type="InterPro" id="IPR029056">
    <property type="entry name" value="Ribokinase-like"/>
</dbReference>
<evidence type="ECO:0000256" key="6">
    <source>
        <dbReference type="ARBA" id="ARBA00022840"/>
    </source>
</evidence>
<reference evidence="8" key="1">
    <citation type="journal article" date="2020" name="mSystems">
        <title>Genome- and Community-Level Interaction Insights into Carbon Utilization and Element Cycling Functions of Hydrothermarchaeota in Hydrothermal Sediment.</title>
        <authorList>
            <person name="Zhou Z."/>
            <person name="Liu Y."/>
            <person name="Xu W."/>
            <person name="Pan J."/>
            <person name="Luo Z.H."/>
            <person name="Li M."/>
        </authorList>
    </citation>
    <scope>NUCLEOTIDE SEQUENCE [LARGE SCALE GENOMIC DNA]</scope>
    <source>
        <strain evidence="8">HyVt-633</strain>
    </source>
</reference>
<evidence type="ECO:0000313" key="8">
    <source>
        <dbReference type="EMBL" id="HHE31295.1"/>
    </source>
</evidence>
<protein>
    <recommendedName>
        <fullName evidence="2">hydroxymethylpyrimidine kinase</fullName>
        <ecNumber evidence="2">2.7.1.49</ecNumber>
    </recommendedName>
</protein>
<dbReference type="GO" id="GO:0009228">
    <property type="term" value="P:thiamine biosynthetic process"/>
    <property type="evidence" value="ECO:0007669"/>
    <property type="project" value="InterPro"/>
</dbReference>
<evidence type="ECO:0000256" key="4">
    <source>
        <dbReference type="ARBA" id="ARBA00022741"/>
    </source>
</evidence>
<accession>A0A7C5DHC0</accession>
<dbReference type="Proteomes" id="UP000886058">
    <property type="component" value="Unassembled WGS sequence"/>
</dbReference>
<dbReference type="PANTHER" id="PTHR20858:SF17">
    <property type="entry name" value="HYDROXYMETHYLPYRIMIDINE_PHOSPHOMETHYLPYRIMIDINE KINASE THI20-RELATED"/>
    <property type="match status" value="1"/>
</dbReference>
<feature type="domain" description="Pyridoxamine kinase/Phosphomethylpyrimidine kinase" evidence="7">
    <location>
        <begin position="17"/>
        <end position="264"/>
    </location>
</feature>
<dbReference type="NCBIfam" id="TIGR00097">
    <property type="entry name" value="HMP-P_kinase"/>
    <property type="match status" value="1"/>
</dbReference>
<dbReference type="GO" id="GO:0008902">
    <property type="term" value="F:hydroxymethylpyrimidine kinase activity"/>
    <property type="evidence" value="ECO:0007669"/>
    <property type="project" value="UniProtKB-EC"/>
</dbReference>
<comment type="caution">
    <text evidence="8">The sequence shown here is derived from an EMBL/GenBank/DDBJ whole genome shotgun (WGS) entry which is preliminary data.</text>
</comment>
<dbReference type="SUPFAM" id="SSF53613">
    <property type="entry name" value="Ribokinase-like"/>
    <property type="match status" value="1"/>
</dbReference>
<evidence type="ECO:0000256" key="1">
    <source>
        <dbReference type="ARBA" id="ARBA00004948"/>
    </source>
</evidence>